<evidence type="ECO:0000313" key="2">
    <source>
        <dbReference type="EMBL" id="KKQ36144.1"/>
    </source>
</evidence>
<dbReference type="AlphaFoldDB" id="A0A0G0JHB2"/>
<gene>
    <name evidence="2" type="ORF">US53_C0063G0006</name>
</gene>
<sequence>MASLTDVAITSRRTIRYGIYIIVLLIIARYTYKTGVSIYNKLNPPKPTPPNYSLGKLTTIPFPDKPKLENITYKLETPEGSLPKLIEQMPVYKIPPIESAFNTLDTAKEKAQNLGFNPDGKKIVENVPNVYLYESRSSPATLTMNIITGVFSISYDINADIGILDKFPPSPENAVQRARGFIGGAGLLSKDLEEGKSTFQYLKIEGGKFVPAIAQSEADFIKVNLFRKNPIFRETEFPTVTANMPEGNIWFLIGGSGNSGDSIIAGEYNYFGIDETSSGTYLIKSAQTAWDELNQGKAYISNLGNNSSQVTIRRVYVAYYDPGQYSEFYEPVIVFEGDNDFYAYVPAITDEYYGAKEN</sequence>
<feature type="transmembrane region" description="Helical" evidence="1">
    <location>
        <begin position="15"/>
        <end position="32"/>
    </location>
</feature>
<keyword evidence="1" id="KW-1133">Transmembrane helix</keyword>
<dbReference type="Proteomes" id="UP000034591">
    <property type="component" value="Unassembled WGS sequence"/>
</dbReference>
<dbReference type="STRING" id="1618545.US53_C0063G0006"/>
<reference evidence="2 3" key="1">
    <citation type="journal article" date="2015" name="Nature">
        <title>rRNA introns, odd ribosomes, and small enigmatic genomes across a large radiation of phyla.</title>
        <authorList>
            <person name="Brown C.T."/>
            <person name="Hug L.A."/>
            <person name="Thomas B.C."/>
            <person name="Sharon I."/>
            <person name="Castelle C.J."/>
            <person name="Singh A."/>
            <person name="Wilkins M.J."/>
            <person name="Williams K.H."/>
            <person name="Banfield J.F."/>
        </authorList>
    </citation>
    <scope>NUCLEOTIDE SEQUENCE [LARGE SCALE GENOMIC DNA]</scope>
</reference>
<dbReference type="EMBL" id="LBTI01000063">
    <property type="protein sequence ID" value="KKQ36144.1"/>
    <property type="molecule type" value="Genomic_DNA"/>
</dbReference>
<protein>
    <submittedName>
        <fullName evidence="2">Uncharacterized protein</fullName>
    </submittedName>
</protein>
<evidence type="ECO:0000256" key="1">
    <source>
        <dbReference type="SAM" id="Phobius"/>
    </source>
</evidence>
<keyword evidence="1" id="KW-0812">Transmembrane</keyword>
<comment type="caution">
    <text evidence="2">The sequence shown here is derived from an EMBL/GenBank/DDBJ whole genome shotgun (WGS) entry which is preliminary data.</text>
</comment>
<keyword evidence="1" id="KW-0472">Membrane</keyword>
<organism evidence="2 3">
    <name type="scientific">Candidatus Woesebacteria bacterium GW2011_GWA1_37_7</name>
    <dbReference type="NCBI Taxonomy" id="1618545"/>
    <lineage>
        <taxon>Bacteria</taxon>
        <taxon>Candidatus Woeseibacteriota</taxon>
    </lineage>
</organism>
<proteinExistence type="predicted"/>
<name>A0A0G0JHB2_9BACT</name>
<evidence type="ECO:0000313" key="3">
    <source>
        <dbReference type="Proteomes" id="UP000034591"/>
    </source>
</evidence>
<accession>A0A0G0JHB2</accession>